<dbReference type="EMBL" id="CP007514">
    <property type="protein sequence ID" value="AHY45574.1"/>
    <property type="molecule type" value="Genomic_DNA"/>
</dbReference>
<sequence>MPEVLLALLQEGTTGDPTATGVFRFFAGLVLLLIIYIGAWGFTYWISRDE</sequence>
<evidence type="ECO:0000313" key="3">
    <source>
        <dbReference type="EMBL" id="MDX5892988.1"/>
    </source>
</evidence>
<organism evidence="2 4">
    <name type="scientific">Rubrobacter radiotolerans</name>
    <name type="common">Arthrobacter radiotolerans</name>
    <dbReference type="NCBI Taxonomy" id="42256"/>
    <lineage>
        <taxon>Bacteria</taxon>
        <taxon>Bacillati</taxon>
        <taxon>Actinomycetota</taxon>
        <taxon>Rubrobacteria</taxon>
        <taxon>Rubrobacterales</taxon>
        <taxon>Rubrobacteraceae</taxon>
        <taxon>Rubrobacter</taxon>
    </lineage>
</organism>
<dbReference type="STRING" id="42256.RradSPS_0291"/>
<dbReference type="Proteomes" id="UP001281130">
    <property type="component" value="Unassembled WGS sequence"/>
</dbReference>
<evidence type="ECO:0000313" key="4">
    <source>
        <dbReference type="Proteomes" id="UP000025229"/>
    </source>
</evidence>
<dbReference type="RefSeq" id="WP_156947959.1">
    <property type="nucleotide sequence ID" value="NZ_CP007514.1"/>
</dbReference>
<keyword evidence="1" id="KW-0472">Membrane</keyword>
<dbReference type="EMBL" id="JAWXXX010000001">
    <property type="protein sequence ID" value="MDX5892988.1"/>
    <property type="molecule type" value="Genomic_DNA"/>
</dbReference>
<gene>
    <name evidence="2" type="ORF">RradSPS_0291</name>
    <name evidence="3" type="ORF">SIL72_02985</name>
</gene>
<evidence type="ECO:0000256" key="1">
    <source>
        <dbReference type="SAM" id="Phobius"/>
    </source>
</evidence>
<proteinExistence type="predicted"/>
<dbReference type="KEGG" id="rrd:RradSPS_0291"/>
<name>A0A023X0L8_RUBRA</name>
<dbReference type="Proteomes" id="UP000025229">
    <property type="component" value="Chromosome"/>
</dbReference>
<keyword evidence="4" id="KW-1185">Reference proteome</keyword>
<reference evidence="2 4" key="1">
    <citation type="submission" date="2014-03" db="EMBL/GenBank/DDBJ databases">
        <title>Complete genome sequence of the Radio-Resistant Rubrobacter radiotolerans RSPS-4.</title>
        <authorList>
            <person name="Egas C.C."/>
            <person name="Barroso C.C."/>
            <person name="Froufe H.J.C."/>
            <person name="Pacheco J.J."/>
            <person name="Albuquerque L.L."/>
            <person name="da Costa M.M.S."/>
        </authorList>
    </citation>
    <scope>NUCLEOTIDE SEQUENCE [LARGE SCALE GENOMIC DNA]</scope>
    <source>
        <strain evidence="2 4">RSPS-4</strain>
    </source>
</reference>
<feature type="transmembrane region" description="Helical" evidence="1">
    <location>
        <begin position="25"/>
        <end position="46"/>
    </location>
</feature>
<reference evidence="3" key="2">
    <citation type="submission" date="2023-11" db="EMBL/GenBank/DDBJ databases">
        <title>MicrobeMod: A computational toolkit for identifying prokaryotic methylation and restriction-modification with nanopore sequencing.</title>
        <authorList>
            <person name="Crits-Christoph A."/>
            <person name="Kang S.C."/>
            <person name="Lee H."/>
            <person name="Ostrov N."/>
        </authorList>
    </citation>
    <scope>NUCLEOTIDE SEQUENCE</scope>
    <source>
        <strain evidence="3">ATCC 51242</strain>
    </source>
</reference>
<dbReference type="AlphaFoldDB" id="A0A023X0L8"/>
<accession>A0A023X0L8</accession>
<evidence type="ECO:0000313" key="2">
    <source>
        <dbReference type="EMBL" id="AHY45574.1"/>
    </source>
</evidence>
<protein>
    <submittedName>
        <fullName evidence="2">Uncharacterized protein</fullName>
    </submittedName>
</protein>
<dbReference type="HOGENOM" id="CLU_3122312_0_0_11"/>
<keyword evidence="1" id="KW-1133">Transmembrane helix</keyword>
<keyword evidence="1" id="KW-0812">Transmembrane</keyword>